<organism evidence="6 7">
    <name type="scientific">Knoellia koreensis</name>
    <dbReference type="NCBI Taxonomy" id="2730921"/>
    <lineage>
        <taxon>Bacteria</taxon>
        <taxon>Bacillati</taxon>
        <taxon>Actinomycetota</taxon>
        <taxon>Actinomycetes</taxon>
        <taxon>Micrococcales</taxon>
        <taxon>Intrasporangiaceae</taxon>
        <taxon>Knoellia</taxon>
    </lineage>
</organism>
<evidence type="ECO:0000256" key="4">
    <source>
        <dbReference type="SAM" id="SignalP"/>
    </source>
</evidence>
<evidence type="ECO:0000256" key="3">
    <source>
        <dbReference type="SAM" id="Phobius"/>
    </source>
</evidence>
<dbReference type="AlphaFoldDB" id="A0A849HB46"/>
<evidence type="ECO:0000256" key="1">
    <source>
        <dbReference type="SAM" id="Coils"/>
    </source>
</evidence>
<reference evidence="6 7" key="1">
    <citation type="submission" date="2020-04" db="EMBL/GenBank/DDBJ databases">
        <title>Knoellia sp. isolate from air conditioner.</title>
        <authorList>
            <person name="Chea S."/>
            <person name="Kim D.-U."/>
        </authorList>
    </citation>
    <scope>NUCLEOTIDE SEQUENCE [LARGE SCALE GENOMIC DNA]</scope>
    <source>
        <strain evidence="6 7">DB2414S</strain>
    </source>
</reference>
<dbReference type="InterPro" id="IPR025645">
    <property type="entry name" value="DUF4349"/>
</dbReference>
<evidence type="ECO:0000256" key="2">
    <source>
        <dbReference type="SAM" id="MobiDB-lite"/>
    </source>
</evidence>
<keyword evidence="1" id="KW-0175">Coiled coil</keyword>
<proteinExistence type="predicted"/>
<feature type="chain" id="PRO_5039189594" evidence="4">
    <location>
        <begin position="27"/>
        <end position="341"/>
    </location>
</feature>
<protein>
    <submittedName>
        <fullName evidence="6">DUF4349 domain-containing protein</fullName>
    </submittedName>
</protein>
<dbReference type="Pfam" id="PF14257">
    <property type="entry name" value="DUF4349"/>
    <property type="match status" value="1"/>
</dbReference>
<feature type="compositionally biased region" description="Polar residues" evidence="2">
    <location>
        <begin position="29"/>
        <end position="39"/>
    </location>
</feature>
<keyword evidence="4" id="KW-0732">Signal</keyword>
<keyword evidence="3" id="KW-1133">Transmembrane helix</keyword>
<feature type="signal peptide" evidence="4">
    <location>
        <begin position="1"/>
        <end position="26"/>
    </location>
</feature>
<gene>
    <name evidence="6" type="ORF">HJG52_03945</name>
</gene>
<feature type="transmembrane region" description="Helical" evidence="3">
    <location>
        <begin position="296"/>
        <end position="322"/>
    </location>
</feature>
<feature type="region of interest" description="Disordered" evidence="2">
    <location>
        <begin position="29"/>
        <end position="93"/>
    </location>
</feature>
<dbReference type="PROSITE" id="PS51257">
    <property type="entry name" value="PROKAR_LIPOPROTEIN"/>
    <property type="match status" value="1"/>
</dbReference>
<dbReference type="RefSeq" id="WP_171242218.1">
    <property type="nucleotide sequence ID" value="NZ_JABEPQ010000001.1"/>
</dbReference>
<feature type="coiled-coil region" evidence="1">
    <location>
        <begin position="224"/>
        <end position="251"/>
    </location>
</feature>
<keyword evidence="7" id="KW-1185">Reference proteome</keyword>
<evidence type="ECO:0000313" key="6">
    <source>
        <dbReference type="EMBL" id="NNM45155.1"/>
    </source>
</evidence>
<sequence>MKRPHARSIVLVSTAAAALLALTACGGSVNDSSAGTVASDSAARAPDAKNPNGLAATEQGAPAAPESGGGNASGSQSSTAKPGSNAVSPASLRAAQQQLARRASVALEVKNINEAVAKVRSTTIAADGIVLAENIGTADKDAPLADSSQLTATTYGEITVSVPSSKLDAVVADLGSVGKVIRSTSSSEDVGSQIVDTQSRLETMRVSIERVRGYLANAKDLNQTVALEAELTRRQADLESMEAQLAALKDSVAMSPVQVSLTTRPEVIAPAGTTDDAGFLAGLKGGWKAFTASVQVVLTILGALLPFAVLFALVGVPAWLWWRRHRPARTAPAANATPSAG</sequence>
<evidence type="ECO:0000313" key="7">
    <source>
        <dbReference type="Proteomes" id="UP000588586"/>
    </source>
</evidence>
<name>A0A849HB46_9MICO</name>
<dbReference type="Proteomes" id="UP000588586">
    <property type="component" value="Unassembled WGS sequence"/>
</dbReference>
<accession>A0A849HB46</accession>
<comment type="caution">
    <text evidence="6">The sequence shown here is derived from an EMBL/GenBank/DDBJ whole genome shotgun (WGS) entry which is preliminary data.</text>
</comment>
<evidence type="ECO:0000259" key="5">
    <source>
        <dbReference type="Pfam" id="PF14257"/>
    </source>
</evidence>
<feature type="domain" description="DUF4349" evidence="5">
    <location>
        <begin position="97"/>
        <end position="319"/>
    </location>
</feature>
<dbReference type="EMBL" id="JABEPQ010000001">
    <property type="protein sequence ID" value="NNM45155.1"/>
    <property type="molecule type" value="Genomic_DNA"/>
</dbReference>
<keyword evidence="3" id="KW-0812">Transmembrane</keyword>
<keyword evidence="3" id="KW-0472">Membrane</keyword>